<sequence length="155" mass="17497">MTRAKQELTICTTKQLQFVHEAGAVPERLTVKTDSLPLQMFYSDLTPGDIFLSNYNTKKNQQVIVNLIEGAELLIKVNPNKNGWNIYSTDGQCVGALSQRANKELFKKGCVPGQFEFLSGEVTVKSVYRHMSIDDVIGEITEDWFVVIPQIRVCR</sequence>
<evidence type="ECO:0000313" key="2">
    <source>
        <dbReference type="Proteomes" id="UP000271624"/>
    </source>
</evidence>
<keyword evidence="2" id="KW-1185">Reference proteome</keyword>
<proteinExistence type="predicted"/>
<reference evidence="1" key="1">
    <citation type="submission" date="2018-12" db="EMBL/GenBank/DDBJ databases">
        <authorList>
            <person name="Will S."/>
            <person name="Neumann-Schaal M."/>
            <person name="Henke P."/>
        </authorList>
    </citation>
    <scope>NUCLEOTIDE SEQUENCE</scope>
    <source>
        <strain evidence="1">PCC 7102</strain>
    </source>
</reference>
<dbReference type="EMBL" id="RSCL01000082">
    <property type="protein sequence ID" value="RUS92359.1"/>
    <property type="molecule type" value="Genomic_DNA"/>
</dbReference>
<dbReference type="OrthoDB" id="9763310at2"/>
<gene>
    <name evidence="1" type="ORF">DSM106972_099330</name>
</gene>
<dbReference type="RefSeq" id="WP_127087816.1">
    <property type="nucleotide sequence ID" value="NZ_RSCL01000082.1"/>
</dbReference>
<evidence type="ECO:0000313" key="1">
    <source>
        <dbReference type="EMBL" id="RUS92359.1"/>
    </source>
</evidence>
<name>A0A3S1I590_9CYAN</name>
<reference evidence="1" key="2">
    <citation type="journal article" date="2019" name="Genome Biol. Evol.">
        <title>Day and night: Metabolic profiles and evolutionary relationships of six axenic non-marine cyanobacteria.</title>
        <authorList>
            <person name="Will S.E."/>
            <person name="Henke P."/>
            <person name="Boedeker C."/>
            <person name="Huang S."/>
            <person name="Brinkmann H."/>
            <person name="Rohde M."/>
            <person name="Jarek M."/>
            <person name="Friedl T."/>
            <person name="Seufert S."/>
            <person name="Schumacher M."/>
            <person name="Overmann J."/>
            <person name="Neumann-Schaal M."/>
            <person name="Petersen J."/>
        </authorList>
    </citation>
    <scope>NUCLEOTIDE SEQUENCE [LARGE SCALE GENOMIC DNA]</scope>
    <source>
        <strain evidence="1">PCC 7102</strain>
    </source>
</reference>
<protein>
    <submittedName>
        <fullName evidence="1">Uncharacterized protein</fullName>
    </submittedName>
</protein>
<dbReference type="Proteomes" id="UP000271624">
    <property type="component" value="Unassembled WGS sequence"/>
</dbReference>
<organism evidence="1 2">
    <name type="scientific">Dulcicalothrix desertica PCC 7102</name>
    <dbReference type="NCBI Taxonomy" id="232991"/>
    <lineage>
        <taxon>Bacteria</taxon>
        <taxon>Bacillati</taxon>
        <taxon>Cyanobacteriota</taxon>
        <taxon>Cyanophyceae</taxon>
        <taxon>Nostocales</taxon>
        <taxon>Calotrichaceae</taxon>
        <taxon>Dulcicalothrix</taxon>
    </lineage>
</organism>
<dbReference type="AlphaFoldDB" id="A0A3S1I590"/>
<comment type="caution">
    <text evidence="1">The sequence shown here is derived from an EMBL/GenBank/DDBJ whole genome shotgun (WGS) entry which is preliminary data.</text>
</comment>
<accession>A0A3S1I590</accession>